<evidence type="ECO:0000313" key="3">
    <source>
        <dbReference type="Proteomes" id="UP000316626"/>
    </source>
</evidence>
<gene>
    <name evidence="2" type="ORF">FG384_10855</name>
</gene>
<proteinExistence type="predicted"/>
<dbReference type="Proteomes" id="UP000316626">
    <property type="component" value="Unassembled WGS sequence"/>
</dbReference>
<protein>
    <submittedName>
        <fullName evidence="2">Uncharacterized protein</fullName>
    </submittedName>
</protein>
<organism evidence="2 3">
    <name type="scientific">Psychrobacillus vulpis</name>
    <dbReference type="NCBI Taxonomy" id="2325572"/>
    <lineage>
        <taxon>Bacteria</taxon>
        <taxon>Bacillati</taxon>
        <taxon>Bacillota</taxon>
        <taxon>Bacilli</taxon>
        <taxon>Bacillales</taxon>
        <taxon>Bacillaceae</taxon>
        <taxon>Psychrobacillus</taxon>
    </lineage>
</organism>
<dbReference type="EMBL" id="VDGI01000011">
    <property type="protein sequence ID" value="TQR19710.1"/>
    <property type="molecule type" value="Genomic_DNA"/>
</dbReference>
<keyword evidence="1" id="KW-0472">Membrane</keyword>
<dbReference type="RefSeq" id="WP_142642620.1">
    <property type="nucleotide sequence ID" value="NZ_VDGI01000011.1"/>
</dbReference>
<sequence>MILLNDDVNYLMGKYNVSDEFLKLLNAIMDDANAKGLTKGLISDDFVSLPTPVEGGITDITKEFPGDTVSPMAQVKDWKVYFTLDEVKMYFFVAASTGPVALAAALNSVVFLLGGPVATTISLVLTIIGTATLVNLCYLITQAVVLKKGVYIGITWNGAFPNYAQGTW</sequence>
<evidence type="ECO:0000313" key="2">
    <source>
        <dbReference type="EMBL" id="TQR19710.1"/>
    </source>
</evidence>
<reference evidence="2 3" key="1">
    <citation type="submission" date="2019-06" db="EMBL/GenBank/DDBJ databases">
        <title>Psychrobacillus vulpis sp. nov., a new species isolated from feces of a red fox that inhabits in The Tablas de Daimiel Natural Park, Albacete, Spain.</title>
        <authorList>
            <person name="Rodriguez M."/>
            <person name="Reina J.C."/>
            <person name="Bejar V."/>
            <person name="Llamas I."/>
        </authorList>
    </citation>
    <scope>NUCLEOTIDE SEQUENCE [LARGE SCALE GENOMIC DNA]</scope>
    <source>
        <strain evidence="2 3">Z8</strain>
    </source>
</reference>
<keyword evidence="3" id="KW-1185">Reference proteome</keyword>
<feature type="transmembrane region" description="Helical" evidence="1">
    <location>
        <begin position="89"/>
        <end position="114"/>
    </location>
</feature>
<dbReference type="OrthoDB" id="2991698at2"/>
<name>A0A544TQI8_9BACI</name>
<dbReference type="AlphaFoldDB" id="A0A544TQI8"/>
<feature type="transmembrane region" description="Helical" evidence="1">
    <location>
        <begin position="120"/>
        <end position="141"/>
    </location>
</feature>
<evidence type="ECO:0000256" key="1">
    <source>
        <dbReference type="SAM" id="Phobius"/>
    </source>
</evidence>
<accession>A0A544TQI8</accession>
<keyword evidence="1" id="KW-1133">Transmembrane helix</keyword>
<comment type="caution">
    <text evidence="2">The sequence shown here is derived from an EMBL/GenBank/DDBJ whole genome shotgun (WGS) entry which is preliminary data.</text>
</comment>
<keyword evidence="1" id="KW-0812">Transmembrane</keyword>